<dbReference type="CDD" id="cd02603">
    <property type="entry name" value="HAD_sEH-N_like"/>
    <property type="match status" value="1"/>
</dbReference>
<dbReference type="PANTHER" id="PTHR43611">
    <property type="entry name" value="ALPHA-D-GLUCOSE 1-PHOSPHATE PHOSPHATASE"/>
    <property type="match status" value="1"/>
</dbReference>
<name>A0ABM7EPC2_BIFBI</name>
<dbReference type="SFLD" id="SFLDS00003">
    <property type="entry name" value="Haloacid_Dehalogenase"/>
    <property type="match status" value="1"/>
</dbReference>
<dbReference type="InterPro" id="IPR041492">
    <property type="entry name" value="HAD_2"/>
</dbReference>
<dbReference type="InterPro" id="IPR023214">
    <property type="entry name" value="HAD_sf"/>
</dbReference>
<dbReference type="InterPro" id="IPR036412">
    <property type="entry name" value="HAD-like_sf"/>
</dbReference>
<dbReference type="PANTHER" id="PTHR43611:SF3">
    <property type="entry name" value="FLAVIN MONONUCLEOTIDE HYDROLASE 1, CHLOROPLATIC"/>
    <property type="match status" value="1"/>
</dbReference>
<keyword evidence="2" id="KW-1185">Reference proteome</keyword>
<evidence type="ECO:0000313" key="2">
    <source>
        <dbReference type="Proteomes" id="UP000035063"/>
    </source>
</evidence>
<dbReference type="NCBIfam" id="TIGR01509">
    <property type="entry name" value="HAD-SF-IA-v3"/>
    <property type="match status" value="1"/>
</dbReference>
<reference evidence="2" key="2">
    <citation type="journal article" date="2015" name="J. Biotechnol.">
        <title>Complete genome sequence of Bifidobacterium bifidum JCM 1255(T) isolated from feces of a breast-fed infant.</title>
        <authorList>
            <person name="Morita H."/>
            <person name="Toh H."/>
            <person name="Oshima K."/>
            <person name="Nakano A."/>
            <person name="Shindo C."/>
            <person name="Komiya K."/>
            <person name="Arakawa K."/>
            <person name="Suda W."/>
            <person name="Honda K."/>
            <person name="Hattori M."/>
        </authorList>
    </citation>
    <scope>NUCLEOTIDE SEQUENCE [LARGE SCALE GENOMIC DNA]</scope>
    <source>
        <strain evidence="2">JCM 1255</strain>
    </source>
</reference>
<reference evidence="1 2" key="1">
    <citation type="submission" date="2012-02" db="EMBL/GenBank/DDBJ databases">
        <title>Complete genome sequence of Bifidobacterium bifidum JCM 1255.</title>
        <authorList>
            <person name="Toh H."/>
            <person name="Oshima K."/>
            <person name="Morita H."/>
            <person name="Hattori M."/>
        </authorList>
    </citation>
    <scope>NUCLEOTIDE SEQUENCE [LARGE SCALE GENOMIC DNA]</scope>
    <source>
        <strain evidence="1 2">JCM 1255</strain>
    </source>
</reference>
<dbReference type="InterPro" id="IPR006439">
    <property type="entry name" value="HAD-SF_hydro_IA"/>
</dbReference>
<keyword evidence="1" id="KW-0378">Hydrolase</keyword>
<gene>
    <name evidence="1" type="ORF">BBBF_0619</name>
</gene>
<proteinExistence type="predicted"/>
<dbReference type="SUPFAM" id="SSF56784">
    <property type="entry name" value="HAD-like"/>
    <property type="match status" value="1"/>
</dbReference>
<dbReference type="Pfam" id="PF13419">
    <property type="entry name" value="HAD_2"/>
    <property type="match status" value="1"/>
</dbReference>
<sequence length="309" mass="34293">MALIDVGVYDICRVDSGLPKRFGRKLSDAALIVACRNASVRRMIRRVVSMAWNHGCARPRAAESFIGIVHMDGGIMKGWPGEPDMEHDVLVAQGPAAAADGKPISNVIFDFGNVLIYWDPSVVLLPRYSQETIDQFLDNDISGFYDANDRMDGGASPDEGVAWMREHYGDKWADILRYYLDNFEDSLTGVVPGARVLVNDLKAAGIGVWGLSNWEKELFPIALKHCEILQRLDGRLVSGYVHMRKPHKDIYEKALEEFGISAESSVFIDDKAMNIAGANEAGIRGIRFSDARKLRELLIEQGIDIPAVQ</sequence>
<dbReference type="Proteomes" id="UP000035063">
    <property type="component" value="Chromosome"/>
</dbReference>
<dbReference type="Gene3D" id="3.40.50.1000">
    <property type="entry name" value="HAD superfamily/HAD-like"/>
    <property type="match status" value="1"/>
</dbReference>
<evidence type="ECO:0000313" key="1">
    <source>
        <dbReference type="EMBL" id="BAQ97826.1"/>
    </source>
</evidence>
<accession>A0ABM7EPC2</accession>
<dbReference type="GO" id="GO:0016787">
    <property type="term" value="F:hydrolase activity"/>
    <property type="evidence" value="ECO:0007669"/>
    <property type="project" value="UniProtKB-KW"/>
</dbReference>
<protein>
    <submittedName>
        <fullName evidence="1">Hydrolase</fullName>
    </submittedName>
</protein>
<dbReference type="EMBL" id="AP012323">
    <property type="protein sequence ID" value="BAQ97826.1"/>
    <property type="molecule type" value="Genomic_DNA"/>
</dbReference>
<organism evidence="1 2">
    <name type="scientific">Bifidobacterium bifidum ATCC 29521 = JCM 1255 = DSM 20456</name>
    <dbReference type="NCBI Taxonomy" id="500634"/>
    <lineage>
        <taxon>Bacteria</taxon>
        <taxon>Bacillati</taxon>
        <taxon>Actinomycetota</taxon>
        <taxon>Actinomycetes</taxon>
        <taxon>Bifidobacteriales</taxon>
        <taxon>Bifidobacteriaceae</taxon>
        <taxon>Bifidobacterium</taxon>
    </lineage>
</organism>
<dbReference type="SFLD" id="SFLDG01129">
    <property type="entry name" value="C1.5:_HAD__Beta-PGM__Phosphata"/>
    <property type="match status" value="1"/>
</dbReference>